<dbReference type="Proteomes" id="UP000031668">
    <property type="component" value="Unassembled WGS sequence"/>
</dbReference>
<name>A0A0C2IUG5_THEKT</name>
<evidence type="ECO:0000313" key="1">
    <source>
        <dbReference type="EMBL" id="KII60487.1"/>
    </source>
</evidence>
<evidence type="ECO:0000313" key="2">
    <source>
        <dbReference type="Proteomes" id="UP000031668"/>
    </source>
</evidence>
<gene>
    <name evidence="1" type="ORF">RF11_07466</name>
</gene>
<proteinExistence type="predicted"/>
<comment type="caution">
    <text evidence="1">The sequence shown here is derived from an EMBL/GenBank/DDBJ whole genome shotgun (WGS) entry which is preliminary data.</text>
</comment>
<organism evidence="1 2">
    <name type="scientific">Thelohanellus kitauei</name>
    <name type="common">Myxosporean</name>
    <dbReference type="NCBI Taxonomy" id="669202"/>
    <lineage>
        <taxon>Eukaryota</taxon>
        <taxon>Metazoa</taxon>
        <taxon>Cnidaria</taxon>
        <taxon>Myxozoa</taxon>
        <taxon>Myxosporea</taxon>
        <taxon>Bivalvulida</taxon>
        <taxon>Platysporina</taxon>
        <taxon>Myxobolidae</taxon>
        <taxon>Thelohanellus</taxon>
    </lineage>
</organism>
<dbReference type="Gene3D" id="2.40.70.10">
    <property type="entry name" value="Acid Proteases"/>
    <property type="match status" value="1"/>
</dbReference>
<reference evidence="1 2" key="1">
    <citation type="journal article" date="2014" name="Genome Biol. Evol.">
        <title>The genome of the myxosporean Thelohanellus kitauei shows adaptations to nutrient acquisition within its fish host.</title>
        <authorList>
            <person name="Yang Y."/>
            <person name="Xiong J."/>
            <person name="Zhou Z."/>
            <person name="Huo F."/>
            <person name="Miao W."/>
            <person name="Ran C."/>
            <person name="Liu Y."/>
            <person name="Zhang J."/>
            <person name="Feng J."/>
            <person name="Wang M."/>
            <person name="Wang M."/>
            <person name="Wang L."/>
            <person name="Yao B."/>
        </authorList>
    </citation>
    <scope>NUCLEOTIDE SEQUENCE [LARGE SCALE GENOMIC DNA]</scope>
    <source>
        <strain evidence="1">Wuqing</strain>
    </source>
</reference>
<dbReference type="InterPro" id="IPR021109">
    <property type="entry name" value="Peptidase_aspartic_dom_sf"/>
</dbReference>
<dbReference type="EMBL" id="JWZT01005595">
    <property type="protein sequence ID" value="KII60487.1"/>
    <property type="molecule type" value="Genomic_DNA"/>
</dbReference>
<accession>A0A0C2IUG5</accession>
<protein>
    <submittedName>
        <fullName evidence="1">Uncharacterized protein</fullName>
    </submittedName>
</protein>
<dbReference type="AlphaFoldDB" id="A0A0C2IUG5"/>
<keyword evidence="2" id="KW-1185">Reference proteome</keyword>
<sequence length="127" mass="14336">MTVLWRPISISIVKVSKISLIMELVSLIISNDIDINDDNKPRDILLTAGLSAISPRGSFSLSVTNDGNRFDWNLIVKDNLITDLIIGRDILRKFKAFIDMKSHPILKLTTPISTFESTFLSIYTDRL</sequence>